<dbReference type="AlphaFoldDB" id="A0A3S9IEL8"/>
<dbReference type="Proteomes" id="UP000280197">
    <property type="component" value="Chromosome"/>
</dbReference>
<reference evidence="2 3" key="1">
    <citation type="submission" date="2018-12" db="EMBL/GenBank/DDBJ databases">
        <authorList>
            <person name="Li K."/>
        </authorList>
    </citation>
    <scope>NUCLEOTIDE SEQUENCE [LARGE SCALE GENOMIC DNA]</scope>
    <source>
        <strain evidence="3">CR22</strain>
    </source>
</reference>
<organism evidence="2 3">
    <name type="scientific">Streptomyces aquilus</name>
    <dbReference type="NCBI Taxonomy" id="2548456"/>
    <lineage>
        <taxon>Bacteria</taxon>
        <taxon>Bacillati</taxon>
        <taxon>Actinomycetota</taxon>
        <taxon>Actinomycetes</taxon>
        <taxon>Kitasatosporales</taxon>
        <taxon>Streptomycetaceae</taxon>
        <taxon>Streptomyces</taxon>
    </lineage>
</organism>
<evidence type="ECO:0000256" key="1">
    <source>
        <dbReference type="SAM" id="Phobius"/>
    </source>
</evidence>
<evidence type="ECO:0000313" key="2">
    <source>
        <dbReference type="EMBL" id="AZP22828.1"/>
    </source>
</evidence>
<protein>
    <submittedName>
        <fullName evidence="2">Uncharacterized protein</fullName>
    </submittedName>
</protein>
<name>A0A3S9IEL8_9ACTN</name>
<keyword evidence="1" id="KW-1133">Transmembrane helix</keyword>
<dbReference type="KEGG" id="saqu:EJC51_46425"/>
<gene>
    <name evidence="2" type="ORF">EJC51_46425</name>
</gene>
<sequence>MASSERPAAPPSWARRLAFGGLAAPLVGLGGSGIPVPLGMVTVACGTLAVIVYAIRLHARVAEHTVTTGDRSTV</sequence>
<keyword evidence="1" id="KW-0472">Membrane</keyword>
<keyword evidence="1" id="KW-0812">Transmembrane</keyword>
<accession>A0A3S9IEL8</accession>
<proteinExistence type="predicted"/>
<dbReference type="EMBL" id="CP034463">
    <property type="protein sequence ID" value="AZP22828.1"/>
    <property type="molecule type" value="Genomic_DNA"/>
</dbReference>
<keyword evidence="3" id="KW-1185">Reference proteome</keyword>
<feature type="transmembrane region" description="Helical" evidence="1">
    <location>
        <begin position="34"/>
        <end position="55"/>
    </location>
</feature>
<dbReference type="RefSeq" id="WP_126276627.1">
    <property type="nucleotide sequence ID" value="NZ_CP034463.1"/>
</dbReference>
<evidence type="ECO:0000313" key="3">
    <source>
        <dbReference type="Proteomes" id="UP000280197"/>
    </source>
</evidence>